<dbReference type="AlphaFoldDB" id="M3ADD1"/>
<dbReference type="STRING" id="1244869.H261_07763"/>
<reference evidence="2 3" key="1">
    <citation type="journal article" date="2014" name="Genome Announc.">
        <title>Draft Genome Sequence of Magnetospirillum sp. Strain SO-1, a Freshwater Magnetotactic Bacterium Isolated from the Ol'khovka River, Russia.</title>
        <authorList>
            <person name="Grouzdev D.S."/>
            <person name="Dziuba M.V."/>
            <person name="Sukhacheva M.S."/>
            <person name="Mardanov A.V."/>
            <person name="Beletskiy A.V."/>
            <person name="Kuznetsov B.B."/>
            <person name="Skryabin K.G."/>
        </authorList>
    </citation>
    <scope>NUCLEOTIDE SEQUENCE [LARGE SCALE GENOMIC DNA]</scope>
    <source>
        <strain evidence="2 3">SO-1</strain>
    </source>
</reference>
<dbReference type="Proteomes" id="UP000011744">
    <property type="component" value="Unassembled WGS sequence"/>
</dbReference>
<sequence>MMASGQVLGREQAIIDGIGSTLGIVRLVGPDLARNENSEQVTGIRRIAPLHAGQAGGIGRTGQAEHGFRLPQSNLASQAAERPLHRIVDAVISALEANQGDTGHAENCHGHQQPKALAECPQALAGNQDQARGQHQGQWLYPVPDEFHPGHQCHTGKKQRATG</sequence>
<proteinExistence type="predicted"/>
<feature type="region of interest" description="Disordered" evidence="1">
    <location>
        <begin position="140"/>
        <end position="163"/>
    </location>
</feature>
<feature type="compositionally biased region" description="Basic residues" evidence="1">
    <location>
        <begin position="154"/>
        <end position="163"/>
    </location>
</feature>
<name>M3ADD1_9PROT</name>
<evidence type="ECO:0000313" key="3">
    <source>
        <dbReference type="Proteomes" id="UP000011744"/>
    </source>
</evidence>
<evidence type="ECO:0000313" key="2">
    <source>
        <dbReference type="EMBL" id="EME70509.1"/>
    </source>
</evidence>
<evidence type="ECO:0000256" key="1">
    <source>
        <dbReference type="SAM" id="MobiDB-lite"/>
    </source>
</evidence>
<keyword evidence="3" id="KW-1185">Reference proteome</keyword>
<comment type="caution">
    <text evidence="2">The sequence shown here is derived from an EMBL/GenBank/DDBJ whole genome shotgun (WGS) entry which is preliminary data.</text>
</comment>
<protein>
    <submittedName>
        <fullName evidence="2">Uncharacterized protein</fullName>
    </submittedName>
</protein>
<gene>
    <name evidence="2" type="ORF">H261_07763</name>
</gene>
<accession>M3ADD1</accession>
<dbReference type="EMBL" id="AONQ01000016">
    <property type="protein sequence ID" value="EME70509.1"/>
    <property type="molecule type" value="Genomic_DNA"/>
</dbReference>
<organism evidence="2 3">
    <name type="scientific">Paramagnetospirillum caucaseum</name>
    <dbReference type="NCBI Taxonomy" id="1244869"/>
    <lineage>
        <taxon>Bacteria</taxon>
        <taxon>Pseudomonadati</taxon>
        <taxon>Pseudomonadota</taxon>
        <taxon>Alphaproteobacteria</taxon>
        <taxon>Rhodospirillales</taxon>
        <taxon>Magnetospirillaceae</taxon>
        <taxon>Paramagnetospirillum</taxon>
    </lineage>
</organism>